<name>A0A7W5G2P6_9HYPH</name>
<dbReference type="RefSeq" id="WP_205909815.1">
    <property type="nucleotide sequence ID" value="NZ_JACHXH010000032.1"/>
</dbReference>
<dbReference type="AlphaFoldDB" id="A0A7W5G2P6"/>
<feature type="domain" description="HTH lysR-type" evidence="8">
    <location>
        <begin position="16"/>
        <end position="73"/>
    </location>
</feature>
<dbReference type="FunFam" id="3.40.190.290:FF:000001">
    <property type="entry name" value="Transcriptional regulator, LysR family"/>
    <property type="match status" value="1"/>
</dbReference>
<dbReference type="GO" id="GO:0006351">
    <property type="term" value="P:DNA-templated transcription"/>
    <property type="evidence" value="ECO:0007669"/>
    <property type="project" value="TreeGrafter"/>
</dbReference>
<evidence type="ECO:0000259" key="8">
    <source>
        <dbReference type="PROSITE" id="PS50931"/>
    </source>
</evidence>
<dbReference type="Gene3D" id="3.40.190.290">
    <property type="match status" value="1"/>
</dbReference>
<evidence type="ECO:0000256" key="2">
    <source>
        <dbReference type="ARBA" id="ARBA00023015"/>
    </source>
</evidence>
<dbReference type="Gene3D" id="1.10.10.10">
    <property type="entry name" value="Winged helix-like DNA-binding domain superfamily/Winged helix DNA-binding domain"/>
    <property type="match status" value="1"/>
</dbReference>
<organism evidence="9 10">
    <name type="scientific">Rhizobium pisi</name>
    <dbReference type="NCBI Taxonomy" id="574561"/>
    <lineage>
        <taxon>Bacteria</taxon>
        <taxon>Pseudomonadati</taxon>
        <taxon>Pseudomonadota</taxon>
        <taxon>Alphaproteobacteria</taxon>
        <taxon>Hyphomicrobiales</taxon>
        <taxon>Rhizobiaceae</taxon>
        <taxon>Rhizobium/Agrobacterium group</taxon>
        <taxon>Rhizobium</taxon>
    </lineage>
</organism>
<dbReference type="SUPFAM" id="SSF46785">
    <property type="entry name" value="Winged helix' DNA-binding domain"/>
    <property type="match status" value="1"/>
</dbReference>
<evidence type="ECO:0000256" key="6">
    <source>
        <dbReference type="ARBA" id="ARBA00067332"/>
    </source>
</evidence>
<evidence type="ECO:0000313" key="9">
    <source>
        <dbReference type="EMBL" id="MBB3138483.1"/>
    </source>
</evidence>
<comment type="similarity">
    <text evidence="1">Belongs to the LysR transcriptional regulatory family.</text>
</comment>
<dbReference type="PANTHER" id="PTHR30537:SF5">
    <property type="entry name" value="HTH-TYPE TRANSCRIPTIONAL ACTIVATOR TTDR-RELATED"/>
    <property type="match status" value="1"/>
</dbReference>
<dbReference type="InterPro" id="IPR000847">
    <property type="entry name" value="LysR_HTH_N"/>
</dbReference>
<dbReference type="Pfam" id="PF03466">
    <property type="entry name" value="LysR_substrate"/>
    <property type="match status" value="1"/>
</dbReference>
<sequence>MCHSFVVRELVVSNMDRLRAMETFVAVVEGGNFTEAAQRLEMSAVMVGKYVRQLEDSLGARLLERTTRRQGLTDAGRVYYEDSKRALEYVRVAEMSIERLRASPSGTLRISAPITFGSCVIAPLVATFQRTYPLVHIELELSNRVVDLIDEGFDMAIRIGELGDVDLVAKPLTMYRMVICASPDYLARHGHPQTPHDLSAHHCLSHTVWNSRNAWKLKGWDEVQPPIEPSFTCNDGNGLRMAALAGAGLLLQPEVLVAQDLASGALISVLQTYLPEPRAVHIVHRQDRRPLPKLTRFIGHLLAHVGEQETH</sequence>
<evidence type="ECO:0000256" key="4">
    <source>
        <dbReference type="ARBA" id="ARBA00023163"/>
    </source>
</evidence>
<evidence type="ECO:0000256" key="5">
    <source>
        <dbReference type="ARBA" id="ARBA00054626"/>
    </source>
</evidence>
<dbReference type="PROSITE" id="PS50931">
    <property type="entry name" value="HTH_LYSR"/>
    <property type="match status" value="1"/>
</dbReference>
<dbReference type="Proteomes" id="UP000518315">
    <property type="component" value="Unassembled WGS sequence"/>
</dbReference>
<dbReference type="Pfam" id="PF00126">
    <property type="entry name" value="HTH_1"/>
    <property type="match status" value="1"/>
</dbReference>
<reference evidence="9 10" key="1">
    <citation type="submission" date="2020-08" db="EMBL/GenBank/DDBJ databases">
        <title>Genomic Encyclopedia of Type Strains, Phase III (KMG-III): the genomes of soil and plant-associated and newly described type strains.</title>
        <authorList>
            <person name="Whitman W."/>
        </authorList>
    </citation>
    <scope>NUCLEOTIDE SEQUENCE [LARGE SCALE GENOMIC DNA]</scope>
    <source>
        <strain evidence="9 10">CECT 4113</strain>
    </source>
</reference>
<evidence type="ECO:0000256" key="3">
    <source>
        <dbReference type="ARBA" id="ARBA00023125"/>
    </source>
</evidence>
<evidence type="ECO:0000256" key="1">
    <source>
        <dbReference type="ARBA" id="ARBA00009437"/>
    </source>
</evidence>
<dbReference type="InterPro" id="IPR036388">
    <property type="entry name" value="WH-like_DNA-bd_sf"/>
</dbReference>
<comment type="caution">
    <text evidence="9">The sequence shown here is derived from an EMBL/GenBank/DDBJ whole genome shotgun (WGS) entry which is preliminary data.</text>
</comment>
<keyword evidence="4" id="KW-0804">Transcription</keyword>
<keyword evidence="2" id="KW-0805">Transcription regulation</keyword>
<dbReference type="PANTHER" id="PTHR30537">
    <property type="entry name" value="HTH-TYPE TRANSCRIPTIONAL REGULATOR"/>
    <property type="match status" value="1"/>
</dbReference>
<protein>
    <recommendedName>
        <fullName evidence="6">HTH-type transcriptional regulator TtuA</fullName>
    </recommendedName>
    <alternativeName>
        <fullName evidence="7">Tartrate utilization transcriptional regulator</fullName>
    </alternativeName>
</protein>
<dbReference type="GO" id="GO:0043565">
    <property type="term" value="F:sequence-specific DNA binding"/>
    <property type="evidence" value="ECO:0007669"/>
    <property type="project" value="TreeGrafter"/>
</dbReference>
<dbReference type="InterPro" id="IPR005119">
    <property type="entry name" value="LysR_subst-bd"/>
</dbReference>
<dbReference type="SUPFAM" id="SSF53850">
    <property type="entry name" value="Periplasmic binding protein-like II"/>
    <property type="match status" value="1"/>
</dbReference>
<comment type="function">
    <text evidence="5">Transcriptional regulator of the ttuABCDE tartrate utilization operon.</text>
</comment>
<evidence type="ECO:0000256" key="7">
    <source>
        <dbReference type="ARBA" id="ARBA00083243"/>
    </source>
</evidence>
<keyword evidence="10" id="KW-1185">Reference proteome</keyword>
<proteinExistence type="inferred from homology"/>
<dbReference type="GO" id="GO:0003700">
    <property type="term" value="F:DNA-binding transcription factor activity"/>
    <property type="evidence" value="ECO:0007669"/>
    <property type="project" value="InterPro"/>
</dbReference>
<dbReference type="InterPro" id="IPR036390">
    <property type="entry name" value="WH_DNA-bd_sf"/>
</dbReference>
<accession>A0A7W5G2P6</accession>
<gene>
    <name evidence="9" type="ORF">FHS26_006261</name>
</gene>
<dbReference type="InterPro" id="IPR058163">
    <property type="entry name" value="LysR-type_TF_proteobact-type"/>
</dbReference>
<keyword evidence="3 9" id="KW-0238">DNA-binding</keyword>
<dbReference type="EMBL" id="JACHXH010000032">
    <property type="protein sequence ID" value="MBB3138483.1"/>
    <property type="molecule type" value="Genomic_DNA"/>
</dbReference>
<dbReference type="FunFam" id="1.10.10.10:FF:000001">
    <property type="entry name" value="LysR family transcriptional regulator"/>
    <property type="match status" value="1"/>
</dbReference>
<evidence type="ECO:0000313" key="10">
    <source>
        <dbReference type="Proteomes" id="UP000518315"/>
    </source>
</evidence>